<comment type="caution">
    <text evidence="2">The sequence shown here is derived from an EMBL/GenBank/DDBJ whole genome shotgun (WGS) entry which is preliminary data.</text>
</comment>
<accession>A0ABR8VDN4</accession>
<feature type="transmembrane region" description="Helical" evidence="1">
    <location>
        <begin position="7"/>
        <end position="23"/>
    </location>
</feature>
<proteinExistence type="predicted"/>
<dbReference type="RefSeq" id="WP_178256739.1">
    <property type="nucleotide sequence ID" value="NZ_JACSPQ010000017.1"/>
</dbReference>
<dbReference type="Pfam" id="PF14055">
    <property type="entry name" value="NVEALA"/>
    <property type="match status" value="1"/>
</dbReference>
<evidence type="ECO:0008006" key="4">
    <source>
        <dbReference type="Google" id="ProtNLM"/>
    </source>
</evidence>
<dbReference type="InterPro" id="IPR025905">
    <property type="entry name" value="NVEALA"/>
</dbReference>
<organism evidence="2 3">
    <name type="scientific">Phocaeicola faecium</name>
    <dbReference type="NCBI Taxonomy" id="2762213"/>
    <lineage>
        <taxon>Bacteria</taxon>
        <taxon>Pseudomonadati</taxon>
        <taxon>Bacteroidota</taxon>
        <taxon>Bacteroidia</taxon>
        <taxon>Bacteroidales</taxon>
        <taxon>Bacteroidaceae</taxon>
        <taxon>Phocaeicola</taxon>
    </lineage>
</organism>
<name>A0ABR8VDN4_9BACT</name>
<evidence type="ECO:0000256" key="1">
    <source>
        <dbReference type="SAM" id="Phobius"/>
    </source>
</evidence>
<reference evidence="2 3" key="1">
    <citation type="submission" date="2020-08" db="EMBL/GenBank/DDBJ databases">
        <title>A Genomic Blueprint of the Chicken Gut Microbiome.</title>
        <authorList>
            <person name="Gilroy R."/>
            <person name="Ravi A."/>
            <person name="Getino M."/>
            <person name="Pursley I."/>
            <person name="Horton D.L."/>
            <person name="Alikhan N.-F."/>
            <person name="Baker D."/>
            <person name="Gharbi K."/>
            <person name="Hall N."/>
            <person name="Watson M."/>
            <person name="Adriaenssens E.M."/>
            <person name="Foster-Nyarko E."/>
            <person name="Jarju S."/>
            <person name="Secka A."/>
            <person name="Antonio M."/>
            <person name="Oren A."/>
            <person name="Chaudhuri R."/>
            <person name="La Ragione R.M."/>
            <person name="Hildebrand F."/>
            <person name="Pallen M.J."/>
        </authorList>
    </citation>
    <scope>NUCLEOTIDE SEQUENCE [LARGE SCALE GENOMIC DNA]</scope>
    <source>
        <strain evidence="2 3">Sa1YUN3</strain>
    </source>
</reference>
<dbReference type="EMBL" id="JACSPQ010000017">
    <property type="protein sequence ID" value="MBD8002878.1"/>
    <property type="molecule type" value="Genomic_DNA"/>
</dbReference>
<gene>
    <name evidence="2" type="ORF">H9626_11755</name>
</gene>
<keyword evidence="1" id="KW-1133">Transmembrane helix</keyword>
<protein>
    <recommendedName>
        <fullName evidence="4">NVEALA protein</fullName>
    </recommendedName>
</protein>
<dbReference type="Proteomes" id="UP000616346">
    <property type="component" value="Unassembled WGS sequence"/>
</dbReference>
<keyword evidence="3" id="KW-1185">Reference proteome</keyword>
<keyword evidence="1" id="KW-0472">Membrane</keyword>
<evidence type="ECO:0000313" key="3">
    <source>
        <dbReference type="Proteomes" id="UP000616346"/>
    </source>
</evidence>
<keyword evidence="1" id="KW-0812">Transmembrane</keyword>
<evidence type="ECO:0000313" key="2">
    <source>
        <dbReference type="EMBL" id="MBD8002878.1"/>
    </source>
</evidence>
<sequence>MKNIFKIMLTIALVVVAIYNVYITQQKVEKSDLVLANIEALAGYESGKNYGPADEVRCAGGQHKKICLCKPGYPECTETDCY</sequence>